<dbReference type="Pfam" id="PF00440">
    <property type="entry name" value="TetR_N"/>
    <property type="match status" value="1"/>
</dbReference>
<dbReference type="InterPro" id="IPR050109">
    <property type="entry name" value="HTH-type_TetR-like_transc_reg"/>
</dbReference>
<keyword evidence="3" id="KW-0804">Transcription</keyword>
<sequence>MSAQVKDTHLAILEAGRKEFLEYGYEGASLRRIAREASVTTGAIYGYFPGKEALFDALTGDAADGLLEKYRQVHDEFAGLPPSEQAASLDNITDETIPWMINYIYDRFDIFKLLFCKGSAGSCDSYFAQLVKIEEKSSWDFINAMKESGHEVMDIDGTLIHILSRSFFQQILEFVAHDVPREKALSYSLVLGTFQHAGWKKIMGL</sequence>
<keyword evidence="7" id="KW-1185">Reference proteome</keyword>
<feature type="DNA-binding region" description="H-T-H motif" evidence="4">
    <location>
        <begin position="29"/>
        <end position="48"/>
    </location>
</feature>
<proteinExistence type="predicted"/>
<dbReference type="SUPFAM" id="SSF46689">
    <property type="entry name" value="Homeodomain-like"/>
    <property type="match status" value="1"/>
</dbReference>
<dbReference type="PROSITE" id="PS01081">
    <property type="entry name" value="HTH_TETR_1"/>
    <property type="match status" value="1"/>
</dbReference>
<evidence type="ECO:0000256" key="3">
    <source>
        <dbReference type="ARBA" id="ARBA00023163"/>
    </source>
</evidence>
<dbReference type="PRINTS" id="PR00455">
    <property type="entry name" value="HTHTETR"/>
</dbReference>
<keyword evidence="2 4" id="KW-0238">DNA-binding</keyword>
<dbReference type="AlphaFoldDB" id="A0A084JMJ8"/>
<dbReference type="PROSITE" id="PS50977">
    <property type="entry name" value="HTH_TETR_2"/>
    <property type="match status" value="1"/>
</dbReference>
<dbReference type="InterPro" id="IPR001647">
    <property type="entry name" value="HTH_TetR"/>
</dbReference>
<dbReference type="Gene3D" id="1.10.357.10">
    <property type="entry name" value="Tetracycline Repressor, domain 2"/>
    <property type="match status" value="1"/>
</dbReference>
<dbReference type="GO" id="GO:0000976">
    <property type="term" value="F:transcription cis-regulatory region binding"/>
    <property type="evidence" value="ECO:0007669"/>
    <property type="project" value="TreeGrafter"/>
</dbReference>
<keyword evidence="1" id="KW-0805">Transcription regulation</keyword>
<dbReference type="STRING" id="29354.IO98_09430"/>
<dbReference type="GO" id="GO:0003700">
    <property type="term" value="F:DNA-binding transcription factor activity"/>
    <property type="evidence" value="ECO:0007669"/>
    <property type="project" value="TreeGrafter"/>
</dbReference>
<comment type="caution">
    <text evidence="6">The sequence shown here is derived from an EMBL/GenBank/DDBJ whole genome shotgun (WGS) entry which is preliminary data.</text>
</comment>
<dbReference type="OrthoDB" id="494991at2"/>
<protein>
    <submittedName>
        <fullName evidence="6">TetR family transcriptional regulator</fullName>
    </submittedName>
</protein>
<evidence type="ECO:0000256" key="4">
    <source>
        <dbReference type="PROSITE-ProRule" id="PRU00335"/>
    </source>
</evidence>
<dbReference type="Proteomes" id="UP000028525">
    <property type="component" value="Unassembled WGS sequence"/>
</dbReference>
<dbReference type="InterPro" id="IPR009057">
    <property type="entry name" value="Homeodomain-like_sf"/>
</dbReference>
<evidence type="ECO:0000256" key="1">
    <source>
        <dbReference type="ARBA" id="ARBA00023015"/>
    </source>
</evidence>
<dbReference type="InterPro" id="IPR023772">
    <property type="entry name" value="DNA-bd_HTH_TetR-type_CS"/>
</dbReference>
<organism evidence="6 7">
    <name type="scientific">Lacrimispora celerecrescens</name>
    <dbReference type="NCBI Taxonomy" id="29354"/>
    <lineage>
        <taxon>Bacteria</taxon>
        <taxon>Bacillati</taxon>
        <taxon>Bacillota</taxon>
        <taxon>Clostridia</taxon>
        <taxon>Lachnospirales</taxon>
        <taxon>Lachnospiraceae</taxon>
        <taxon>Lacrimispora</taxon>
    </lineage>
</organism>
<evidence type="ECO:0000259" key="5">
    <source>
        <dbReference type="PROSITE" id="PS50977"/>
    </source>
</evidence>
<dbReference type="PANTHER" id="PTHR30055">
    <property type="entry name" value="HTH-TYPE TRANSCRIPTIONAL REGULATOR RUTR"/>
    <property type="match status" value="1"/>
</dbReference>
<reference evidence="6 7" key="1">
    <citation type="submission" date="2014-07" db="EMBL/GenBank/DDBJ databases">
        <title>Draft genome of Clostridium celerecrescens 152B isolated from sediments associated with methane hydrate from Krishna Godavari basin.</title>
        <authorList>
            <person name="Honkalas V.S."/>
            <person name="Dabir A.P."/>
            <person name="Arora P."/>
            <person name="Dhakephalkar P.K."/>
        </authorList>
    </citation>
    <scope>NUCLEOTIDE SEQUENCE [LARGE SCALE GENOMIC DNA]</scope>
    <source>
        <strain evidence="6 7">152B</strain>
    </source>
</reference>
<gene>
    <name evidence="6" type="ORF">IO98_09430</name>
</gene>
<feature type="domain" description="HTH tetR-type" evidence="5">
    <location>
        <begin position="6"/>
        <end position="66"/>
    </location>
</feature>
<accession>A0A084JMJ8</accession>
<dbReference type="EMBL" id="JPME01000012">
    <property type="protein sequence ID" value="KEZ90182.1"/>
    <property type="molecule type" value="Genomic_DNA"/>
</dbReference>
<evidence type="ECO:0000313" key="7">
    <source>
        <dbReference type="Proteomes" id="UP000028525"/>
    </source>
</evidence>
<dbReference type="RefSeq" id="WP_038280421.1">
    <property type="nucleotide sequence ID" value="NZ_JPME01000012.1"/>
</dbReference>
<name>A0A084JMJ8_9FIRM</name>
<dbReference type="PANTHER" id="PTHR30055:SF234">
    <property type="entry name" value="HTH-TYPE TRANSCRIPTIONAL REGULATOR BETI"/>
    <property type="match status" value="1"/>
</dbReference>
<evidence type="ECO:0000313" key="6">
    <source>
        <dbReference type="EMBL" id="KEZ90182.1"/>
    </source>
</evidence>
<evidence type="ECO:0000256" key="2">
    <source>
        <dbReference type="ARBA" id="ARBA00023125"/>
    </source>
</evidence>